<accession>A0A2Z5FXB4</accession>
<dbReference type="EMBL" id="CP030840">
    <property type="protein sequence ID" value="AXC11523.1"/>
    <property type="molecule type" value="Genomic_DNA"/>
</dbReference>
<evidence type="ECO:0000313" key="1">
    <source>
        <dbReference type="EMBL" id="AXC11523.1"/>
    </source>
</evidence>
<dbReference type="Proteomes" id="UP000253606">
    <property type="component" value="Chromosome"/>
</dbReference>
<dbReference type="AlphaFoldDB" id="A0A2Z5FXB4"/>
<evidence type="ECO:0000313" key="2">
    <source>
        <dbReference type="Proteomes" id="UP000253606"/>
    </source>
</evidence>
<protein>
    <submittedName>
        <fullName evidence="1">Uncharacterized protein</fullName>
    </submittedName>
</protein>
<proteinExistence type="predicted"/>
<name>A0A2Z5FXB4_9BACT</name>
<keyword evidence="2" id="KW-1185">Reference proteome</keyword>
<reference evidence="1 2" key="1">
    <citation type="journal article" date="2018" name="Front. Microbiol.">
        <title>Hydrolytic Capabilities as a Key to Environmental Success: Chitinolytic and Cellulolytic Acidobacteria From Acidic Sub-arctic Soils and Boreal Peatlands.</title>
        <authorList>
            <person name="Belova S.E."/>
            <person name="Ravin N.V."/>
            <person name="Pankratov T.A."/>
            <person name="Rakitin A.L."/>
            <person name="Ivanova A.A."/>
            <person name="Beletsky A.V."/>
            <person name="Mardanov A.V."/>
            <person name="Sinninghe Damste J.S."/>
            <person name="Dedysh S.N."/>
        </authorList>
    </citation>
    <scope>NUCLEOTIDE SEQUENCE [LARGE SCALE GENOMIC DNA]</scope>
    <source>
        <strain evidence="1 2">SBC82</strain>
    </source>
</reference>
<organism evidence="1 2">
    <name type="scientific">Acidisarcina polymorpha</name>
    <dbReference type="NCBI Taxonomy" id="2211140"/>
    <lineage>
        <taxon>Bacteria</taxon>
        <taxon>Pseudomonadati</taxon>
        <taxon>Acidobacteriota</taxon>
        <taxon>Terriglobia</taxon>
        <taxon>Terriglobales</taxon>
        <taxon>Acidobacteriaceae</taxon>
        <taxon>Acidisarcina</taxon>
    </lineage>
</organism>
<gene>
    <name evidence="1" type="ORF">ACPOL_2199</name>
</gene>
<sequence>MVFAGGVRHFALTTGECREAMRYDRTGIVAASGYGKLLDISVLKPMEPKKQ</sequence>
<dbReference type="KEGG" id="abas:ACPOL_2199"/>